<organism evidence="4 5">
    <name type="scientific">Coccomyxa viridis</name>
    <dbReference type="NCBI Taxonomy" id="1274662"/>
    <lineage>
        <taxon>Eukaryota</taxon>
        <taxon>Viridiplantae</taxon>
        <taxon>Chlorophyta</taxon>
        <taxon>core chlorophytes</taxon>
        <taxon>Trebouxiophyceae</taxon>
        <taxon>Trebouxiophyceae incertae sedis</taxon>
        <taxon>Coccomyxaceae</taxon>
        <taxon>Coccomyxa</taxon>
    </lineage>
</organism>
<name>A0ABP1FSR3_9CHLO</name>
<protein>
    <recommendedName>
        <fullName evidence="1">peptidyl-tRNA hydrolase</fullName>
        <ecNumber evidence="1">3.1.1.29</ecNumber>
    </recommendedName>
</protein>
<dbReference type="PANTHER" id="PTHR46194:SF1">
    <property type="entry name" value="PEPTIDYL-TRNA HYDROLASE PTRHD1-RELATED"/>
    <property type="match status" value="1"/>
</dbReference>
<evidence type="ECO:0000313" key="5">
    <source>
        <dbReference type="Proteomes" id="UP001497392"/>
    </source>
</evidence>
<comment type="catalytic activity">
    <reaction evidence="3">
        <text>an N-acyl-L-alpha-aminoacyl-tRNA + H2O = an N-acyl-L-amino acid + a tRNA + H(+)</text>
        <dbReference type="Rhea" id="RHEA:54448"/>
        <dbReference type="Rhea" id="RHEA-COMP:10123"/>
        <dbReference type="Rhea" id="RHEA-COMP:13883"/>
        <dbReference type="ChEBI" id="CHEBI:15377"/>
        <dbReference type="ChEBI" id="CHEBI:15378"/>
        <dbReference type="ChEBI" id="CHEBI:59874"/>
        <dbReference type="ChEBI" id="CHEBI:78442"/>
        <dbReference type="ChEBI" id="CHEBI:138191"/>
        <dbReference type="EC" id="3.1.1.29"/>
    </reaction>
</comment>
<keyword evidence="5" id="KW-1185">Reference proteome</keyword>
<dbReference type="SUPFAM" id="SSF102462">
    <property type="entry name" value="Peptidyl-tRNA hydrolase II"/>
    <property type="match status" value="1"/>
</dbReference>
<evidence type="ECO:0000256" key="1">
    <source>
        <dbReference type="ARBA" id="ARBA00013260"/>
    </source>
</evidence>
<sequence>MHKPDVGLRRTHFNGSYGPDSAVANATDASASTAPEQSVLVQYVVLRADLWKEMEWPLGSIIAQACHAATAALWQSREADSTKQYCSADQLDHMHKVVLEIKGETQLLNLASKLQETGIQHKLWIEQPENFPTCLATAPLQKDSIQQHFKKLKLCKGS</sequence>
<comment type="caution">
    <text evidence="4">The sequence shown here is derived from an EMBL/GenBank/DDBJ whole genome shotgun (WGS) entry which is preliminary data.</text>
</comment>
<dbReference type="EC" id="3.1.1.29" evidence="1"/>
<dbReference type="Gene3D" id="3.40.1490.10">
    <property type="entry name" value="Bit1"/>
    <property type="match status" value="1"/>
</dbReference>
<proteinExistence type="predicted"/>
<dbReference type="Proteomes" id="UP001497392">
    <property type="component" value="Unassembled WGS sequence"/>
</dbReference>
<dbReference type="Pfam" id="PF01981">
    <property type="entry name" value="PTH2"/>
    <property type="match status" value="1"/>
</dbReference>
<evidence type="ECO:0000256" key="2">
    <source>
        <dbReference type="ARBA" id="ARBA00022801"/>
    </source>
</evidence>
<dbReference type="InterPro" id="IPR023476">
    <property type="entry name" value="Pep_tRNA_hydro_II_dom_sf"/>
</dbReference>
<keyword evidence="2" id="KW-0378">Hydrolase</keyword>
<dbReference type="EMBL" id="CAXHTA020000005">
    <property type="protein sequence ID" value="CAL5221122.1"/>
    <property type="molecule type" value="Genomic_DNA"/>
</dbReference>
<dbReference type="InterPro" id="IPR042237">
    <property type="entry name" value="PTRHD1"/>
</dbReference>
<dbReference type="InterPro" id="IPR002833">
    <property type="entry name" value="PTH2"/>
</dbReference>
<reference evidence="4 5" key="1">
    <citation type="submission" date="2024-06" db="EMBL/GenBank/DDBJ databases">
        <authorList>
            <person name="Kraege A."/>
            <person name="Thomma B."/>
        </authorList>
    </citation>
    <scope>NUCLEOTIDE SEQUENCE [LARGE SCALE GENOMIC DNA]</scope>
</reference>
<dbReference type="PANTHER" id="PTHR46194">
    <property type="entry name" value="PEPTIDYL-TRNA HYDROLASE PTRHD1-RELATED"/>
    <property type="match status" value="1"/>
</dbReference>
<gene>
    <name evidence="4" type="primary">g3257</name>
    <name evidence="4" type="ORF">VP750_LOCUS2781</name>
</gene>
<evidence type="ECO:0000256" key="3">
    <source>
        <dbReference type="ARBA" id="ARBA00048707"/>
    </source>
</evidence>
<accession>A0ABP1FSR3</accession>
<evidence type="ECO:0000313" key="4">
    <source>
        <dbReference type="EMBL" id="CAL5221122.1"/>
    </source>
</evidence>